<organism evidence="1 2">
    <name type="scientific">Porphyromonas pasteri</name>
    <dbReference type="NCBI Taxonomy" id="1583331"/>
    <lineage>
        <taxon>Bacteria</taxon>
        <taxon>Pseudomonadati</taxon>
        <taxon>Bacteroidota</taxon>
        <taxon>Bacteroidia</taxon>
        <taxon>Bacteroidales</taxon>
        <taxon>Porphyromonadaceae</taxon>
        <taxon>Porphyromonas</taxon>
    </lineage>
</organism>
<dbReference type="NCBIfam" id="TIGR01200">
    <property type="entry name" value="GLPGLI"/>
    <property type="match status" value="1"/>
</dbReference>
<reference evidence="2" key="1">
    <citation type="journal article" date="2019" name="Int. J. Syst. Evol. Microbiol.">
        <title>The Global Catalogue of Microorganisms (GCM) 10K type strain sequencing project: providing services to taxonomists for standard genome sequencing and annotation.</title>
        <authorList>
            <consortium name="The Broad Institute Genomics Platform"/>
            <consortium name="The Broad Institute Genome Sequencing Center for Infectious Disease"/>
            <person name="Wu L."/>
            <person name="Ma J."/>
        </authorList>
    </citation>
    <scope>NUCLEOTIDE SEQUENCE [LARGE SCALE GENOMIC DNA]</scope>
    <source>
        <strain evidence="2">JCM 30531</strain>
    </source>
</reference>
<proteinExistence type="predicted"/>
<gene>
    <name evidence="1" type="ORF">GCM10007088_06510</name>
</gene>
<dbReference type="Pfam" id="PF09697">
    <property type="entry name" value="Porph_ging"/>
    <property type="match status" value="1"/>
</dbReference>
<sequence>MIRLLLRTLFLTIGMGCLSLPAIGQKPKVFPDYTYVYEPSDSLQMTIFDYAQYRAYYEKQYRDDPSTPSAYHWMQVLQIGRNYQAFLDYGELRSDSIWNASVKARKKYGEFEAEDKAASRAALSHLKLIFDRSKGMINAHEKIFINKYHYTEPIPQLQWTMVRGDSTVLGYPCHKATTHFRGRDYIAWYTEEIPFPYGPFKFGGLPGLITCIYDTQREHIYTLVGFEKAPSEDYIYEEARRMWWFETKREVVAKLQRNYHEQPDLFTSDIVVRDPKNKPVKHHSKPYNPIELE</sequence>
<name>A0ABQ2H5Q5_9PORP</name>
<evidence type="ECO:0000313" key="1">
    <source>
        <dbReference type="EMBL" id="GGM50613.1"/>
    </source>
</evidence>
<accession>A0ABQ2H5Q5</accession>
<dbReference type="EMBL" id="BMPU01000001">
    <property type="protein sequence ID" value="GGM50613.1"/>
    <property type="molecule type" value="Genomic_DNA"/>
</dbReference>
<dbReference type="RefSeq" id="WP_188807683.1">
    <property type="nucleotide sequence ID" value="NZ_BMPU01000001.1"/>
</dbReference>
<protein>
    <recommendedName>
        <fullName evidence="3">GLPGLI family protein</fullName>
    </recommendedName>
</protein>
<evidence type="ECO:0008006" key="3">
    <source>
        <dbReference type="Google" id="ProtNLM"/>
    </source>
</evidence>
<keyword evidence="2" id="KW-1185">Reference proteome</keyword>
<dbReference type="Proteomes" id="UP000653477">
    <property type="component" value="Unassembled WGS sequence"/>
</dbReference>
<dbReference type="InterPro" id="IPR005901">
    <property type="entry name" value="GLPGLI"/>
</dbReference>
<comment type="caution">
    <text evidence="1">The sequence shown here is derived from an EMBL/GenBank/DDBJ whole genome shotgun (WGS) entry which is preliminary data.</text>
</comment>
<evidence type="ECO:0000313" key="2">
    <source>
        <dbReference type="Proteomes" id="UP000653477"/>
    </source>
</evidence>